<reference evidence="2 3" key="1">
    <citation type="journal article" date="2019" name="Nat. Ecol. Evol.">
        <title>Megaphylogeny resolves global patterns of mushroom evolution.</title>
        <authorList>
            <person name="Varga T."/>
            <person name="Krizsan K."/>
            <person name="Foldi C."/>
            <person name="Dima B."/>
            <person name="Sanchez-Garcia M."/>
            <person name="Sanchez-Ramirez S."/>
            <person name="Szollosi G.J."/>
            <person name="Szarkandi J.G."/>
            <person name="Papp V."/>
            <person name="Albert L."/>
            <person name="Andreopoulos W."/>
            <person name="Angelini C."/>
            <person name="Antonin V."/>
            <person name="Barry K.W."/>
            <person name="Bougher N.L."/>
            <person name="Buchanan P."/>
            <person name="Buyck B."/>
            <person name="Bense V."/>
            <person name="Catcheside P."/>
            <person name="Chovatia M."/>
            <person name="Cooper J."/>
            <person name="Damon W."/>
            <person name="Desjardin D."/>
            <person name="Finy P."/>
            <person name="Geml J."/>
            <person name="Haridas S."/>
            <person name="Hughes K."/>
            <person name="Justo A."/>
            <person name="Karasinski D."/>
            <person name="Kautmanova I."/>
            <person name="Kiss B."/>
            <person name="Kocsube S."/>
            <person name="Kotiranta H."/>
            <person name="LaButti K.M."/>
            <person name="Lechner B.E."/>
            <person name="Liimatainen K."/>
            <person name="Lipzen A."/>
            <person name="Lukacs Z."/>
            <person name="Mihaltcheva S."/>
            <person name="Morgado L.N."/>
            <person name="Niskanen T."/>
            <person name="Noordeloos M.E."/>
            <person name="Ohm R.A."/>
            <person name="Ortiz-Santana B."/>
            <person name="Ovrebo C."/>
            <person name="Racz N."/>
            <person name="Riley R."/>
            <person name="Savchenko A."/>
            <person name="Shiryaev A."/>
            <person name="Soop K."/>
            <person name="Spirin V."/>
            <person name="Szebenyi C."/>
            <person name="Tomsovsky M."/>
            <person name="Tulloss R.E."/>
            <person name="Uehling J."/>
            <person name="Grigoriev I.V."/>
            <person name="Vagvolgyi C."/>
            <person name="Papp T."/>
            <person name="Martin F.M."/>
            <person name="Miettinen O."/>
            <person name="Hibbett D.S."/>
            <person name="Nagy L.G."/>
        </authorList>
    </citation>
    <scope>NUCLEOTIDE SEQUENCE [LARGE SCALE GENOMIC DNA]</scope>
    <source>
        <strain evidence="2 3">FP101781</strain>
    </source>
</reference>
<evidence type="ECO:0000313" key="2">
    <source>
        <dbReference type="EMBL" id="TEB08790.1"/>
    </source>
</evidence>
<keyword evidence="1" id="KW-1133">Transmembrane helix</keyword>
<evidence type="ECO:0000313" key="3">
    <source>
        <dbReference type="Proteomes" id="UP000298030"/>
    </source>
</evidence>
<proteinExistence type="predicted"/>
<dbReference type="AlphaFoldDB" id="A0A4Y7RJ70"/>
<keyword evidence="3" id="KW-1185">Reference proteome</keyword>
<accession>A0A4Y7RJ70</accession>
<organism evidence="2 3">
    <name type="scientific">Coprinellus micaceus</name>
    <name type="common">Glistening ink-cap mushroom</name>
    <name type="synonym">Coprinus micaceus</name>
    <dbReference type="NCBI Taxonomy" id="71717"/>
    <lineage>
        <taxon>Eukaryota</taxon>
        <taxon>Fungi</taxon>
        <taxon>Dikarya</taxon>
        <taxon>Basidiomycota</taxon>
        <taxon>Agaricomycotina</taxon>
        <taxon>Agaricomycetes</taxon>
        <taxon>Agaricomycetidae</taxon>
        <taxon>Agaricales</taxon>
        <taxon>Agaricineae</taxon>
        <taxon>Psathyrellaceae</taxon>
        <taxon>Coprinellus</taxon>
    </lineage>
</organism>
<keyword evidence="1" id="KW-0472">Membrane</keyword>
<dbReference type="Proteomes" id="UP000298030">
    <property type="component" value="Unassembled WGS sequence"/>
</dbReference>
<sequence>MVAIGIRRRKAVIGPNKLLRVFYRDGIFYFISLFVLAVLNIGIFLGAGPGRQLLFVQPLVNFSAILSSRMILHLRQWSAKQQIIVYSHNASTGERWMTQDTTVRRENFHSNEDGEYVMQNLVFKR</sequence>
<protein>
    <submittedName>
        <fullName evidence="2">Uncharacterized protein</fullName>
    </submittedName>
</protein>
<dbReference type="EMBL" id="QPFP01000541">
    <property type="protein sequence ID" value="TEB08790.1"/>
    <property type="molecule type" value="Genomic_DNA"/>
</dbReference>
<comment type="caution">
    <text evidence="2">The sequence shown here is derived from an EMBL/GenBank/DDBJ whole genome shotgun (WGS) entry which is preliminary data.</text>
</comment>
<feature type="transmembrane region" description="Helical" evidence="1">
    <location>
        <begin position="53"/>
        <end position="72"/>
    </location>
</feature>
<feature type="transmembrane region" description="Helical" evidence="1">
    <location>
        <begin position="27"/>
        <end position="47"/>
    </location>
</feature>
<gene>
    <name evidence="2" type="ORF">FA13DRAFT_1144567</name>
</gene>
<evidence type="ECO:0000256" key="1">
    <source>
        <dbReference type="SAM" id="Phobius"/>
    </source>
</evidence>
<name>A0A4Y7RJ70_COPMI</name>
<keyword evidence="1" id="KW-0812">Transmembrane</keyword>
<dbReference type="OrthoDB" id="2675435at2759"/>